<dbReference type="EMBL" id="FRCS01000006">
    <property type="protein sequence ID" value="SHN39306.1"/>
    <property type="molecule type" value="Genomic_DNA"/>
</dbReference>
<dbReference type="AlphaFoldDB" id="A0A1M7R389"/>
<accession>A0A1M7R389</accession>
<feature type="transmembrane region" description="Helical" evidence="1">
    <location>
        <begin position="21"/>
        <end position="40"/>
    </location>
</feature>
<dbReference type="RefSeq" id="WP_073259600.1">
    <property type="nucleotide sequence ID" value="NZ_FRCS01000006.1"/>
</dbReference>
<name>A0A1M7R389_9ACTN</name>
<evidence type="ECO:0000313" key="2">
    <source>
        <dbReference type="EMBL" id="SHN39306.1"/>
    </source>
</evidence>
<keyword evidence="1" id="KW-1133">Transmembrane helix</keyword>
<feature type="transmembrane region" description="Helical" evidence="1">
    <location>
        <begin position="46"/>
        <end position="67"/>
    </location>
</feature>
<keyword evidence="1" id="KW-0472">Membrane</keyword>
<keyword evidence="1" id="KW-0812">Transmembrane</keyword>
<evidence type="ECO:0000313" key="3">
    <source>
        <dbReference type="Proteomes" id="UP000184440"/>
    </source>
</evidence>
<reference evidence="2 3" key="1">
    <citation type="submission" date="2016-11" db="EMBL/GenBank/DDBJ databases">
        <authorList>
            <person name="Jaros S."/>
            <person name="Januszkiewicz K."/>
            <person name="Wedrychowicz H."/>
        </authorList>
    </citation>
    <scope>NUCLEOTIDE SEQUENCE [LARGE SCALE GENOMIC DNA]</scope>
    <source>
        <strain evidence="2 3">DSM 46144</strain>
    </source>
</reference>
<keyword evidence="3" id="KW-1185">Reference proteome</keyword>
<gene>
    <name evidence="2" type="ORF">SAMN05443668_106247</name>
</gene>
<evidence type="ECO:0000256" key="1">
    <source>
        <dbReference type="SAM" id="Phobius"/>
    </source>
</evidence>
<proteinExistence type="predicted"/>
<dbReference type="Proteomes" id="UP000184440">
    <property type="component" value="Unassembled WGS sequence"/>
</dbReference>
<protein>
    <submittedName>
        <fullName evidence="2">Uncharacterized protein</fullName>
    </submittedName>
</protein>
<sequence>MRTEHNAGQVNWSRRVARITLGAFVGAVAGLLAGLALLLLDATDNPFWTASVGLGVGAVASATWDLFATKP</sequence>
<organism evidence="2 3">
    <name type="scientific">Cryptosporangium aurantiacum</name>
    <dbReference type="NCBI Taxonomy" id="134849"/>
    <lineage>
        <taxon>Bacteria</taxon>
        <taxon>Bacillati</taxon>
        <taxon>Actinomycetota</taxon>
        <taxon>Actinomycetes</taxon>
        <taxon>Cryptosporangiales</taxon>
        <taxon>Cryptosporangiaceae</taxon>
        <taxon>Cryptosporangium</taxon>
    </lineage>
</organism>